<feature type="domain" description="AB hydrolase-1" evidence="1">
    <location>
        <begin position="23"/>
        <end position="129"/>
    </location>
</feature>
<dbReference type="PANTHER" id="PTHR43798:SF33">
    <property type="entry name" value="HYDROLASE, PUTATIVE (AFU_ORTHOLOGUE AFUA_2G14860)-RELATED"/>
    <property type="match status" value="1"/>
</dbReference>
<dbReference type="AlphaFoldDB" id="A0A2S5TD62"/>
<evidence type="ECO:0000313" key="3">
    <source>
        <dbReference type="Proteomes" id="UP000238220"/>
    </source>
</evidence>
<dbReference type="PRINTS" id="PR00111">
    <property type="entry name" value="ABHYDROLASE"/>
</dbReference>
<dbReference type="OrthoDB" id="9793083at2"/>
<dbReference type="SUPFAM" id="SSF53474">
    <property type="entry name" value="alpha/beta-Hydrolases"/>
    <property type="match status" value="1"/>
</dbReference>
<dbReference type="InterPro" id="IPR050266">
    <property type="entry name" value="AB_hydrolase_sf"/>
</dbReference>
<organism evidence="2 3">
    <name type="scientific">Solimonas fluminis</name>
    <dbReference type="NCBI Taxonomy" id="2086571"/>
    <lineage>
        <taxon>Bacteria</taxon>
        <taxon>Pseudomonadati</taxon>
        <taxon>Pseudomonadota</taxon>
        <taxon>Gammaproteobacteria</taxon>
        <taxon>Nevskiales</taxon>
        <taxon>Nevskiaceae</taxon>
        <taxon>Solimonas</taxon>
    </lineage>
</organism>
<sequence length="262" mass="27965">MQMISVNGAELSSMDLGRDKGSAVVMLHGLVSGNMASWYSSVATPLSGERRVVLYDQRGHGGSSIPGSGFDLDSQAADLQAVIAHHGLSGQPVDLVGHSMGALVALRFALRHPRQLRRLVLVDAPMPARDYVAPSLLGVTSPAALADYVENHLVGLTGRRRERLHQRLSALFFGSTLMRDVLAMASEPDAELAALDRPVLLVYGRRSPCLAAGQHLLRTLPRAQLELLDCGHYVIEESPAALRALVDRFLSVDGAPALGIAA</sequence>
<name>A0A2S5TD62_9GAMM</name>
<dbReference type="EMBL" id="PSNW01000009">
    <property type="protein sequence ID" value="PPE72939.1"/>
    <property type="molecule type" value="Genomic_DNA"/>
</dbReference>
<dbReference type="InterPro" id="IPR029058">
    <property type="entry name" value="AB_hydrolase_fold"/>
</dbReference>
<dbReference type="Proteomes" id="UP000238220">
    <property type="component" value="Unassembled WGS sequence"/>
</dbReference>
<proteinExistence type="predicted"/>
<dbReference type="Pfam" id="PF00561">
    <property type="entry name" value="Abhydrolase_1"/>
    <property type="match status" value="1"/>
</dbReference>
<comment type="caution">
    <text evidence="2">The sequence shown here is derived from an EMBL/GenBank/DDBJ whole genome shotgun (WGS) entry which is preliminary data.</text>
</comment>
<dbReference type="PANTHER" id="PTHR43798">
    <property type="entry name" value="MONOACYLGLYCEROL LIPASE"/>
    <property type="match status" value="1"/>
</dbReference>
<reference evidence="2 3" key="1">
    <citation type="submission" date="2018-02" db="EMBL/GenBank/DDBJ databases">
        <title>Genome sequencing of Solimonas sp. HR-BB.</title>
        <authorList>
            <person name="Lee Y."/>
            <person name="Jeon C.O."/>
        </authorList>
    </citation>
    <scope>NUCLEOTIDE SEQUENCE [LARGE SCALE GENOMIC DNA]</scope>
    <source>
        <strain evidence="2 3">HR-BB</strain>
    </source>
</reference>
<evidence type="ECO:0000259" key="1">
    <source>
        <dbReference type="Pfam" id="PF00561"/>
    </source>
</evidence>
<dbReference type="InterPro" id="IPR000073">
    <property type="entry name" value="AB_hydrolase_1"/>
</dbReference>
<gene>
    <name evidence="2" type="ORF">C3942_16085</name>
</gene>
<dbReference type="GO" id="GO:0016020">
    <property type="term" value="C:membrane"/>
    <property type="evidence" value="ECO:0007669"/>
    <property type="project" value="TreeGrafter"/>
</dbReference>
<dbReference type="Gene3D" id="3.40.50.1820">
    <property type="entry name" value="alpha/beta hydrolase"/>
    <property type="match status" value="1"/>
</dbReference>
<evidence type="ECO:0000313" key="2">
    <source>
        <dbReference type="EMBL" id="PPE72939.1"/>
    </source>
</evidence>
<accession>A0A2S5TD62</accession>
<protein>
    <recommendedName>
        <fullName evidence="1">AB hydrolase-1 domain-containing protein</fullName>
    </recommendedName>
</protein>
<keyword evidence="3" id="KW-1185">Reference proteome</keyword>
<dbReference type="RefSeq" id="WP_104231383.1">
    <property type="nucleotide sequence ID" value="NZ_PSNW01000009.1"/>
</dbReference>